<organism evidence="1 2">
    <name type="scientific">Wuchereria bancrofti</name>
    <dbReference type="NCBI Taxonomy" id="6293"/>
    <lineage>
        <taxon>Eukaryota</taxon>
        <taxon>Metazoa</taxon>
        <taxon>Ecdysozoa</taxon>
        <taxon>Nematoda</taxon>
        <taxon>Chromadorea</taxon>
        <taxon>Rhabditida</taxon>
        <taxon>Spirurina</taxon>
        <taxon>Spiruromorpha</taxon>
        <taxon>Filarioidea</taxon>
        <taxon>Onchocercidae</taxon>
        <taxon>Wuchereria</taxon>
    </lineage>
</organism>
<accession>J9EX90</accession>
<evidence type="ECO:0000313" key="2">
    <source>
        <dbReference type="Proteomes" id="UP000004810"/>
    </source>
</evidence>
<evidence type="ECO:0000313" key="1">
    <source>
        <dbReference type="EMBL" id="EJW81797.1"/>
    </source>
</evidence>
<comment type="caution">
    <text evidence="1">The sequence shown here is derived from an EMBL/GenBank/DDBJ whole genome shotgun (WGS) entry which is preliminary data.</text>
</comment>
<name>J9EX90_WUCBA</name>
<reference evidence="2" key="1">
    <citation type="submission" date="2012-08" db="EMBL/GenBank/DDBJ databases">
        <title>The Genome Sequence of Wuchereria bancrofti.</title>
        <authorList>
            <person name="Nutman T.B."/>
            <person name="Fink D.L."/>
            <person name="Russ C."/>
            <person name="Young S."/>
            <person name="Zeng Q."/>
            <person name="Koehrsen M."/>
            <person name="Alvarado L."/>
            <person name="Berlin A."/>
            <person name="Chapman S.B."/>
            <person name="Chen Z."/>
            <person name="Freedman E."/>
            <person name="Gellesch M."/>
            <person name="Goldberg J."/>
            <person name="Griggs A."/>
            <person name="Gujja S."/>
            <person name="Heilman E.R."/>
            <person name="Heiman D."/>
            <person name="Hepburn T."/>
            <person name="Howarth C."/>
            <person name="Jen D."/>
            <person name="Larson L."/>
            <person name="Lewis B."/>
            <person name="Mehta T."/>
            <person name="Park D."/>
            <person name="Pearson M."/>
            <person name="Roberts A."/>
            <person name="Saif S."/>
            <person name="Shea T."/>
            <person name="Shenoy N."/>
            <person name="Sisk P."/>
            <person name="Stolte C."/>
            <person name="Sykes S."/>
            <person name="Walk T."/>
            <person name="White J."/>
            <person name="Yandava C."/>
            <person name="Haas B."/>
            <person name="Henn M.R."/>
            <person name="Nusbaum C."/>
            <person name="Birren B."/>
        </authorList>
    </citation>
    <scope>NUCLEOTIDE SEQUENCE [LARGE SCALE GENOMIC DNA]</scope>
    <source>
        <strain evidence="2">NA</strain>
    </source>
</reference>
<proteinExistence type="predicted"/>
<dbReference type="EMBL" id="ADBV01003362">
    <property type="protein sequence ID" value="EJW81797.1"/>
    <property type="molecule type" value="Genomic_DNA"/>
</dbReference>
<sequence>MIQNYRKWDALNELHIAIRANKPGLVLYTLQRHRSLNINSNLMRTSALSLAVRNQSEPIVLNFLITVIITKRIQRFTKVLNVIRADFKKF</sequence>
<gene>
    <name evidence="1" type="ORF">WUBG_07295</name>
</gene>
<protein>
    <submittedName>
        <fullName evidence="1">Uncharacterized protein</fullName>
    </submittedName>
</protein>
<dbReference type="AlphaFoldDB" id="J9EX90"/>
<dbReference type="Proteomes" id="UP000004810">
    <property type="component" value="Unassembled WGS sequence"/>
</dbReference>